<protein>
    <submittedName>
        <fullName evidence="1">Transcriptional regulator Kaiso</fullName>
    </submittedName>
</protein>
<dbReference type="EMBL" id="GBHO01013341">
    <property type="protein sequence ID" value="JAG30263.1"/>
    <property type="molecule type" value="Transcribed_RNA"/>
</dbReference>
<accession>A0A0A9YGN1</accession>
<evidence type="ECO:0000313" key="1">
    <source>
        <dbReference type="EMBL" id="JAG30263.1"/>
    </source>
</evidence>
<name>A0A0A9YGN1_LYGHE</name>
<organism evidence="1">
    <name type="scientific">Lygus hesperus</name>
    <name type="common">Western plant bug</name>
    <dbReference type="NCBI Taxonomy" id="30085"/>
    <lineage>
        <taxon>Eukaryota</taxon>
        <taxon>Metazoa</taxon>
        <taxon>Ecdysozoa</taxon>
        <taxon>Arthropoda</taxon>
        <taxon>Hexapoda</taxon>
        <taxon>Insecta</taxon>
        <taxon>Pterygota</taxon>
        <taxon>Neoptera</taxon>
        <taxon>Paraneoptera</taxon>
        <taxon>Hemiptera</taxon>
        <taxon>Heteroptera</taxon>
        <taxon>Panheteroptera</taxon>
        <taxon>Cimicomorpha</taxon>
        <taxon>Miridae</taxon>
        <taxon>Mirini</taxon>
        <taxon>Lygus</taxon>
    </lineage>
</organism>
<gene>
    <name evidence="1" type="primary">Zbtb33</name>
    <name evidence="1" type="ORF">CM83_17315</name>
    <name evidence="2" type="ORF">g.24744</name>
</gene>
<dbReference type="AlphaFoldDB" id="A0A0A9YGN1"/>
<reference evidence="1" key="1">
    <citation type="journal article" date="2014" name="PLoS ONE">
        <title>Transcriptome-Based Identification of ABC Transporters in the Western Tarnished Plant Bug Lygus hesperus.</title>
        <authorList>
            <person name="Hull J.J."/>
            <person name="Chaney K."/>
            <person name="Geib S.M."/>
            <person name="Fabrick J.A."/>
            <person name="Brent C.S."/>
            <person name="Walsh D."/>
            <person name="Lavine L.C."/>
        </authorList>
    </citation>
    <scope>NUCLEOTIDE SEQUENCE</scope>
</reference>
<reference evidence="2" key="3">
    <citation type="journal article" date="2016" name="Gigascience">
        <title>De novo construction of an expanded transcriptome assembly for the western tarnished plant bug, Lygus hesperus.</title>
        <authorList>
            <person name="Tassone E.E."/>
            <person name="Geib S.M."/>
            <person name="Hall B."/>
            <person name="Fabrick J.A."/>
            <person name="Brent C.S."/>
            <person name="Hull J.J."/>
        </authorList>
    </citation>
    <scope>NUCLEOTIDE SEQUENCE</scope>
</reference>
<dbReference type="EMBL" id="GDHC01009228">
    <property type="protein sequence ID" value="JAQ09401.1"/>
    <property type="molecule type" value="Transcribed_RNA"/>
</dbReference>
<sequence>HRFYGFTSAAVHLGKPTPNKIRPLKAVLDYPKTASSILPLHCSCYLDCDLRQDSKSPQLSVQAALRASIVCRGWILLLSSLWESQRSLKSSIPRGVSKNP</sequence>
<proteinExistence type="predicted"/>
<reference evidence="1" key="2">
    <citation type="submission" date="2014-07" db="EMBL/GenBank/DDBJ databases">
        <authorList>
            <person name="Hull J."/>
        </authorList>
    </citation>
    <scope>NUCLEOTIDE SEQUENCE</scope>
</reference>
<evidence type="ECO:0000313" key="2">
    <source>
        <dbReference type="EMBL" id="JAQ09401.1"/>
    </source>
</evidence>
<feature type="non-terminal residue" evidence="1">
    <location>
        <position position="1"/>
    </location>
</feature>